<dbReference type="GO" id="GO:0005681">
    <property type="term" value="C:spliceosomal complex"/>
    <property type="evidence" value="ECO:0007669"/>
    <property type="project" value="TreeGrafter"/>
</dbReference>
<reference evidence="5 6" key="1">
    <citation type="journal article" date="2018" name="Gigascience">
        <title>Genomes of trombidid mites reveal novel predicted allergens and laterally-transferred genes associated with secondary metabolism.</title>
        <authorList>
            <person name="Dong X."/>
            <person name="Chaisiri K."/>
            <person name="Xia D."/>
            <person name="Armstrong S.D."/>
            <person name="Fang Y."/>
            <person name="Donnelly M.J."/>
            <person name="Kadowaki T."/>
            <person name="McGarry J.W."/>
            <person name="Darby A.C."/>
            <person name="Makepeace B.L."/>
        </authorList>
    </citation>
    <scope>NUCLEOTIDE SEQUENCE [LARGE SCALE GENOMIC DNA]</scope>
    <source>
        <strain evidence="5">UoL-UT</strain>
    </source>
</reference>
<dbReference type="VEuPathDB" id="VectorBase:LDEU003958"/>
<evidence type="ECO:0000313" key="5">
    <source>
        <dbReference type="EMBL" id="RWS28080.1"/>
    </source>
</evidence>
<feature type="region of interest" description="Disordered" evidence="4">
    <location>
        <begin position="51"/>
        <end position="81"/>
    </location>
</feature>
<keyword evidence="6" id="KW-1185">Reference proteome</keyword>
<name>A0A443SKM7_9ACAR</name>
<evidence type="ECO:0000256" key="3">
    <source>
        <dbReference type="ARBA" id="ARBA00023242"/>
    </source>
</evidence>
<dbReference type="AlphaFoldDB" id="A0A443SKM7"/>
<evidence type="ECO:0000256" key="1">
    <source>
        <dbReference type="ARBA" id="ARBA00004123"/>
    </source>
</evidence>
<dbReference type="Pfam" id="PF07052">
    <property type="entry name" value="Hep_59"/>
    <property type="match status" value="1"/>
</dbReference>
<comment type="similarity">
    <text evidence="2">Belongs to the TLS1 family.</text>
</comment>
<sequence length="288" mass="33437">MQNECETKVVFKKVKPKNIRRKEVEEDNAEEESNWEKLDIWKEVKSLKQPQRKGLTFEIQRDSNEDKKSGGLNDPKANELDLRNTFSVETNRRDEDQDMLKFIDEELAKRKGLQNEAKTKNENDKKIPEDVFDILPQHLLKSSSKRKNEEMLSNQMLNGIPEVDLGIEERIRNIEATEEAKSSIIKNRKTKPSTSSTLVPTNIAANYVQNTRFNVNEDNTLPVTTIKKPRITKPTVSVVQEPVVVIGDEPKQEKFKTANCMNNKLKFPGKEKATDDYHYEKFKKQFKK</sequence>
<gene>
    <name evidence="5" type="ORF">B4U80_04242</name>
</gene>
<dbReference type="EMBL" id="NCKV01001601">
    <property type="protein sequence ID" value="RWS28080.1"/>
    <property type="molecule type" value="Genomic_DNA"/>
</dbReference>
<dbReference type="PANTHER" id="PTHR13486:SF2">
    <property type="entry name" value="SPLICING FACTOR C9ORF78"/>
    <property type="match status" value="1"/>
</dbReference>
<evidence type="ECO:0000256" key="4">
    <source>
        <dbReference type="SAM" id="MobiDB-lite"/>
    </source>
</evidence>
<dbReference type="PANTHER" id="PTHR13486">
    <property type="entry name" value="TELOMERE LENGTH AND SILENCING PROTEIN 1 TLS1 FAMILY MEMBER"/>
    <property type="match status" value="1"/>
</dbReference>
<keyword evidence="3" id="KW-0539">Nucleus</keyword>
<comment type="caution">
    <text evidence="5">The sequence shown here is derived from an EMBL/GenBank/DDBJ whole genome shotgun (WGS) entry which is preliminary data.</text>
</comment>
<proteinExistence type="inferred from homology"/>
<evidence type="ECO:0000256" key="2">
    <source>
        <dbReference type="ARBA" id="ARBA00007643"/>
    </source>
</evidence>
<accession>A0A443SKM7</accession>
<feature type="compositionally biased region" description="Basic and acidic residues" evidence="4">
    <location>
        <begin position="59"/>
        <end position="69"/>
    </location>
</feature>
<organism evidence="5 6">
    <name type="scientific">Leptotrombidium deliense</name>
    <dbReference type="NCBI Taxonomy" id="299467"/>
    <lineage>
        <taxon>Eukaryota</taxon>
        <taxon>Metazoa</taxon>
        <taxon>Ecdysozoa</taxon>
        <taxon>Arthropoda</taxon>
        <taxon>Chelicerata</taxon>
        <taxon>Arachnida</taxon>
        <taxon>Acari</taxon>
        <taxon>Acariformes</taxon>
        <taxon>Trombidiformes</taxon>
        <taxon>Prostigmata</taxon>
        <taxon>Anystina</taxon>
        <taxon>Parasitengona</taxon>
        <taxon>Trombiculoidea</taxon>
        <taxon>Trombiculidae</taxon>
        <taxon>Leptotrombidium</taxon>
    </lineage>
</organism>
<dbReference type="GO" id="GO:0000398">
    <property type="term" value="P:mRNA splicing, via spliceosome"/>
    <property type="evidence" value="ECO:0007669"/>
    <property type="project" value="TreeGrafter"/>
</dbReference>
<dbReference type="STRING" id="299467.A0A443SKM7"/>
<dbReference type="OrthoDB" id="5627at2759"/>
<evidence type="ECO:0000313" key="6">
    <source>
        <dbReference type="Proteomes" id="UP000288716"/>
    </source>
</evidence>
<dbReference type="InterPro" id="IPR010756">
    <property type="entry name" value="Tls1-like"/>
</dbReference>
<dbReference type="Proteomes" id="UP000288716">
    <property type="component" value="Unassembled WGS sequence"/>
</dbReference>
<comment type="subcellular location">
    <subcellularLocation>
        <location evidence="1">Nucleus</location>
    </subcellularLocation>
</comment>
<protein>
    <submittedName>
        <fullName evidence="5">Uncharacterized protein</fullName>
    </submittedName>
</protein>